<dbReference type="PROSITE" id="PS51832">
    <property type="entry name" value="HD_GYP"/>
    <property type="match status" value="1"/>
</dbReference>
<dbReference type="InterPro" id="IPR003607">
    <property type="entry name" value="HD/PDEase_dom"/>
</dbReference>
<organism evidence="2 3">
    <name type="scientific">Candidatus Propionivibrio dominans</name>
    <dbReference type="NCBI Taxonomy" id="2954373"/>
    <lineage>
        <taxon>Bacteria</taxon>
        <taxon>Pseudomonadati</taxon>
        <taxon>Pseudomonadota</taxon>
        <taxon>Betaproteobacteria</taxon>
        <taxon>Rhodocyclales</taxon>
        <taxon>Rhodocyclaceae</taxon>
        <taxon>Propionivibrio</taxon>
    </lineage>
</organism>
<evidence type="ECO:0000259" key="1">
    <source>
        <dbReference type="PROSITE" id="PS51832"/>
    </source>
</evidence>
<feature type="domain" description="HD-GYP" evidence="1">
    <location>
        <begin position="123"/>
        <end position="318"/>
    </location>
</feature>
<dbReference type="InterPro" id="IPR037522">
    <property type="entry name" value="HD_GYP_dom"/>
</dbReference>
<evidence type="ECO:0000313" key="2">
    <source>
        <dbReference type="EMBL" id="MBK7425479.1"/>
    </source>
</evidence>
<protein>
    <submittedName>
        <fullName evidence="2">HD domain-containing protein</fullName>
    </submittedName>
</protein>
<dbReference type="GO" id="GO:0008081">
    <property type="term" value="F:phosphoric diester hydrolase activity"/>
    <property type="evidence" value="ECO:0007669"/>
    <property type="project" value="UniProtKB-ARBA"/>
</dbReference>
<comment type="caution">
    <text evidence="2">The sequence shown here is derived from an EMBL/GenBank/DDBJ whole genome shotgun (WGS) entry which is preliminary data.</text>
</comment>
<proteinExistence type="predicted"/>
<gene>
    <name evidence="2" type="ORF">IPJ48_21650</name>
</gene>
<dbReference type="Proteomes" id="UP000886602">
    <property type="component" value="Unassembled WGS sequence"/>
</dbReference>
<accession>A0A9D7II54</accession>
<dbReference type="CDD" id="cd00077">
    <property type="entry name" value="HDc"/>
    <property type="match status" value="1"/>
</dbReference>
<dbReference type="SUPFAM" id="SSF109604">
    <property type="entry name" value="HD-domain/PDEase-like"/>
    <property type="match status" value="1"/>
</dbReference>
<dbReference type="Pfam" id="PF13487">
    <property type="entry name" value="HD_5"/>
    <property type="match status" value="1"/>
</dbReference>
<dbReference type="EMBL" id="JADJNC010000067">
    <property type="protein sequence ID" value="MBK7425479.1"/>
    <property type="molecule type" value="Genomic_DNA"/>
</dbReference>
<sequence>MSPVLNEPIDKTQQLAEQLLEENTHFVKAVTDVAEQREVLASEDIYASSGMKLVSAGTRLTGKFYERLIAHKLLKPIEQSLSIADPLDSARLVSLGYEEARRVPSLTPLLDQPGSLERLQVVFGELQLPAPLMLKLAVMQADRPQLFQHGLITAMISTVLGIGGKLPRKDLQTLALAGIFHDIGELCIDPAILRPEHRLTAEERRHLYTHPITGFLMLRDFPEIPQETASAVLQHHERLDASGYPYRLSGEQIGTVSRYLAVAEVAATLLARDGADKRINMKLRLNRKKYDAQAVALICQLFCDSKLPPVQPPEEVVMMTRLAQAGKLFEDWIVLRKTLTPADVSAVPFIVERVDGLRMMLLETGFDPCRLEDALVMTGSDDPEIVMEQTVLIDELEWQFKALSREVERKQFGRETMLPAGLNNGFGVWLTKVRQFVSE</sequence>
<name>A0A9D7II54_9RHOO</name>
<dbReference type="Gene3D" id="1.10.3210.10">
    <property type="entry name" value="Hypothetical protein af1432"/>
    <property type="match status" value="1"/>
</dbReference>
<dbReference type="AlphaFoldDB" id="A0A9D7II54"/>
<dbReference type="PANTHER" id="PTHR43155:SF2">
    <property type="entry name" value="CYCLIC DI-GMP PHOSPHODIESTERASE PA4108"/>
    <property type="match status" value="1"/>
</dbReference>
<evidence type="ECO:0000313" key="3">
    <source>
        <dbReference type="Proteomes" id="UP000886602"/>
    </source>
</evidence>
<reference evidence="2" key="1">
    <citation type="submission" date="2020-10" db="EMBL/GenBank/DDBJ databases">
        <title>Connecting structure to function with the recovery of over 1000 high-quality activated sludge metagenome-assembled genomes encoding full-length rRNA genes using long-read sequencing.</title>
        <authorList>
            <person name="Singleton C.M."/>
            <person name="Petriglieri F."/>
            <person name="Kristensen J.M."/>
            <person name="Kirkegaard R.H."/>
            <person name="Michaelsen T.Y."/>
            <person name="Andersen M.H."/>
            <person name="Karst S.M."/>
            <person name="Dueholm M.S."/>
            <person name="Nielsen P.H."/>
            <person name="Albertsen M."/>
        </authorList>
    </citation>
    <scope>NUCLEOTIDE SEQUENCE</scope>
    <source>
        <strain evidence="2">EsbW_18-Q3-R4-48_MAXAC.044</strain>
    </source>
</reference>
<dbReference type="PANTHER" id="PTHR43155">
    <property type="entry name" value="CYCLIC DI-GMP PHOSPHODIESTERASE PA4108-RELATED"/>
    <property type="match status" value="1"/>
</dbReference>